<dbReference type="OrthoDB" id="9796381at2"/>
<evidence type="ECO:0000313" key="5">
    <source>
        <dbReference type="Proteomes" id="UP000434850"/>
    </source>
</evidence>
<keyword evidence="2" id="KW-0012">Acyltransferase</keyword>
<reference evidence="4 5" key="1">
    <citation type="submission" date="2019-12" db="EMBL/GenBank/DDBJ databases">
        <title>Mucilaginibacter sp. HME9299 genome sequencing and assembly.</title>
        <authorList>
            <person name="Kang H."/>
            <person name="Kim H."/>
            <person name="Joh K."/>
        </authorList>
    </citation>
    <scope>NUCLEOTIDE SEQUENCE [LARGE SCALE GENOMIC DNA]</scope>
    <source>
        <strain evidence="4 5">HME9299</strain>
    </source>
</reference>
<organism evidence="4 5">
    <name type="scientific">Mucilaginibacter aquatilis</name>
    <dbReference type="NCBI Taxonomy" id="1517760"/>
    <lineage>
        <taxon>Bacteria</taxon>
        <taxon>Pseudomonadati</taxon>
        <taxon>Bacteroidota</taxon>
        <taxon>Sphingobacteriia</taxon>
        <taxon>Sphingobacteriales</taxon>
        <taxon>Sphingobacteriaceae</taxon>
        <taxon>Mucilaginibacter</taxon>
    </lineage>
</organism>
<dbReference type="CDD" id="cd04301">
    <property type="entry name" value="NAT_SF"/>
    <property type="match status" value="1"/>
</dbReference>
<dbReference type="PROSITE" id="PS51186">
    <property type="entry name" value="GNAT"/>
    <property type="match status" value="1"/>
</dbReference>
<gene>
    <name evidence="4" type="ORF">GO816_00510</name>
</gene>
<dbReference type="Gene3D" id="3.40.630.30">
    <property type="match status" value="1"/>
</dbReference>
<evidence type="ECO:0000313" key="4">
    <source>
        <dbReference type="EMBL" id="MVN89601.1"/>
    </source>
</evidence>
<evidence type="ECO:0000256" key="2">
    <source>
        <dbReference type="ARBA" id="ARBA00023315"/>
    </source>
</evidence>
<feature type="domain" description="N-acetyltransferase" evidence="3">
    <location>
        <begin position="1"/>
        <end position="169"/>
    </location>
</feature>
<dbReference type="RefSeq" id="WP_157539401.1">
    <property type="nucleotide sequence ID" value="NZ_WQLA01000001.1"/>
</dbReference>
<dbReference type="Proteomes" id="UP000434850">
    <property type="component" value="Unassembled WGS sequence"/>
</dbReference>
<comment type="caution">
    <text evidence="4">The sequence shown here is derived from an EMBL/GenBank/DDBJ whole genome shotgun (WGS) entry which is preliminary data.</text>
</comment>
<keyword evidence="1 4" id="KW-0808">Transferase</keyword>
<evidence type="ECO:0000259" key="3">
    <source>
        <dbReference type="PROSITE" id="PS51186"/>
    </source>
</evidence>
<dbReference type="EMBL" id="WQLA01000001">
    <property type="protein sequence ID" value="MVN89601.1"/>
    <property type="molecule type" value="Genomic_DNA"/>
</dbReference>
<dbReference type="InterPro" id="IPR000182">
    <property type="entry name" value="GNAT_dom"/>
</dbReference>
<dbReference type="PANTHER" id="PTHR43877">
    <property type="entry name" value="AMINOALKYLPHOSPHONATE N-ACETYLTRANSFERASE-RELATED-RELATED"/>
    <property type="match status" value="1"/>
</dbReference>
<keyword evidence="5" id="KW-1185">Reference proteome</keyword>
<proteinExistence type="predicted"/>
<name>A0A6I4I3I5_9SPHI</name>
<accession>A0A6I4I3I5</accession>
<evidence type="ECO:0000256" key="1">
    <source>
        <dbReference type="ARBA" id="ARBA00022679"/>
    </source>
</evidence>
<dbReference type="InterPro" id="IPR016181">
    <property type="entry name" value="Acyl_CoA_acyltransferase"/>
</dbReference>
<dbReference type="GO" id="GO:0016747">
    <property type="term" value="F:acyltransferase activity, transferring groups other than amino-acyl groups"/>
    <property type="evidence" value="ECO:0007669"/>
    <property type="project" value="InterPro"/>
</dbReference>
<dbReference type="InterPro" id="IPR050832">
    <property type="entry name" value="Bact_Acetyltransf"/>
</dbReference>
<protein>
    <submittedName>
        <fullName evidence="4">GNAT family N-acetyltransferase</fullName>
    </submittedName>
</protein>
<sequence length="169" mass="18861">MKVRLATINDISSIMLLVQQVVPVMQAAGNRQWDNNYPNAEVFESDIRNGFLWVAEFENQIAGVIAITEGQEPEYAQVPGWDITEPAIVAHRLAVSPAMQGKGVAALLLQQCEVVAIQKQIPLLRLDTNLVNRPMQNLFLKIGYHPGDEITLNKKPGLQFIAFEKRLSL</sequence>
<dbReference type="AlphaFoldDB" id="A0A6I4I3I5"/>
<dbReference type="Pfam" id="PF00583">
    <property type="entry name" value="Acetyltransf_1"/>
    <property type="match status" value="1"/>
</dbReference>
<dbReference type="SUPFAM" id="SSF55729">
    <property type="entry name" value="Acyl-CoA N-acyltransferases (Nat)"/>
    <property type="match status" value="1"/>
</dbReference>